<name>A0A3D8IY20_9HELI</name>
<organism evidence="2 3">
    <name type="scientific">Helicobacter cholecystus</name>
    <dbReference type="NCBI Taxonomy" id="45498"/>
    <lineage>
        <taxon>Bacteria</taxon>
        <taxon>Pseudomonadati</taxon>
        <taxon>Campylobacterota</taxon>
        <taxon>Epsilonproteobacteria</taxon>
        <taxon>Campylobacterales</taxon>
        <taxon>Helicobacteraceae</taxon>
        <taxon>Helicobacter</taxon>
    </lineage>
</organism>
<dbReference type="OrthoDB" id="5327112at2"/>
<feature type="transmembrane region" description="Helical" evidence="1">
    <location>
        <begin position="12"/>
        <end position="34"/>
    </location>
</feature>
<dbReference type="RefSeq" id="WP_104723511.1">
    <property type="nucleotide sequence ID" value="NZ_FZNE01000002.1"/>
</dbReference>
<sequence>MGKTFRQIHIYVSLFFLPLALMYAVTGIMLVCGFNQDTGAKKQVLHLPGEFDRNRVVQELKILLQSNNIALPSNFEPQKAKGGGVMYGSAAYNVVVQAEEKGMRVTVTQRSFIGLIMLLHKGKIKWYFNVLAFGFAFALVALYISGLIIANLNKIKTKAWITVGIGFLITIILGYLSVI</sequence>
<gene>
    <name evidence="2" type="ORF">CQA62_00210</name>
</gene>
<accession>A0A3D8IY20</accession>
<keyword evidence="3" id="KW-1185">Reference proteome</keyword>
<dbReference type="InterPro" id="IPR032307">
    <property type="entry name" value="PepSY_TM-like_2"/>
</dbReference>
<evidence type="ECO:0000256" key="1">
    <source>
        <dbReference type="SAM" id="Phobius"/>
    </source>
</evidence>
<keyword evidence="1" id="KW-0472">Membrane</keyword>
<keyword evidence="1" id="KW-0812">Transmembrane</keyword>
<feature type="transmembrane region" description="Helical" evidence="1">
    <location>
        <begin position="126"/>
        <end position="153"/>
    </location>
</feature>
<comment type="caution">
    <text evidence="2">The sequence shown here is derived from an EMBL/GenBank/DDBJ whole genome shotgun (WGS) entry which is preliminary data.</text>
</comment>
<keyword evidence="1" id="KW-1133">Transmembrane helix</keyword>
<feature type="transmembrane region" description="Helical" evidence="1">
    <location>
        <begin position="159"/>
        <end position="178"/>
    </location>
</feature>
<reference evidence="2 3" key="1">
    <citation type="submission" date="2018-04" db="EMBL/GenBank/DDBJ databases">
        <title>Novel Campyloabacter and Helicobacter Species and Strains.</title>
        <authorList>
            <person name="Mannion A.J."/>
            <person name="Shen Z."/>
            <person name="Fox J.G."/>
        </authorList>
    </citation>
    <scope>NUCLEOTIDE SEQUENCE [LARGE SCALE GENOMIC DNA]</scope>
    <source>
        <strain evidence="2 3">ATCC 700242</strain>
    </source>
</reference>
<evidence type="ECO:0000313" key="2">
    <source>
        <dbReference type="EMBL" id="RDU69876.1"/>
    </source>
</evidence>
<dbReference type="Proteomes" id="UP000257067">
    <property type="component" value="Unassembled WGS sequence"/>
</dbReference>
<dbReference type="PANTHER" id="PTHR40115:SF1">
    <property type="entry name" value="INNER MEMBRANE PROTEIN WITH PEPSY TM HELIX"/>
    <property type="match status" value="1"/>
</dbReference>
<dbReference type="AlphaFoldDB" id="A0A3D8IY20"/>
<dbReference type="EMBL" id="NXLU01000001">
    <property type="protein sequence ID" value="RDU69876.1"/>
    <property type="molecule type" value="Genomic_DNA"/>
</dbReference>
<protein>
    <submittedName>
        <fullName evidence="2">Uncharacterized protein</fullName>
    </submittedName>
</protein>
<dbReference type="PANTHER" id="PTHR40115">
    <property type="entry name" value="INNER MEMBRANE PROTEIN WITH PEPSY TM HELIX"/>
    <property type="match status" value="1"/>
</dbReference>
<evidence type="ECO:0000313" key="3">
    <source>
        <dbReference type="Proteomes" id="UP000257067"/>
    </source>
</evidence>
<proteinExistence type="predicted"/>